<sequence length="85" mass="9237">MEIDLDKLSALIDGGVQAPHDGDDAGHDDWLGGNYADDNPLVQLRLENARLRSALDEANQCIRMVRSILGGVATHTPPRTVYRGV</sequence>
<protein>
    <submittedName>
        <fullName evidence="1">Uncharacterized protein</fullName>
    </submittedName>
</protein>
<accession>A0A084XUB6</accession>
<dbReference type="Proteomes" id="UP000019812">
    <property type="component" value="Unassembled WGS sequence"/>
</dbReference>
<dbReference type="AlphaFoldDB" id="A0A084XUB6"/>
<dbReference type="STRING" id="1457154.CAPSK01_004663"/>
<organism evidence="1 2">
    <name type="scientific">Candidatus Accumulibacter vicinus</name>
    <dbReference type="NCBI Taxonomy" id="2954382"/>
    <lineage>
        <taxon>Bacteria</taxon>
        <taxon>Pseudomonadati</taxon>
        <taxon>Pseudomonadota</taxon>
        <taxon>Betaproteobacteria</taxon>
        <taxon>Candidatus Accumulibacter</taxon>
    </lineage>
</organism>
<comment type="caution">
    <text evidence="1">The sequence shown here is derived from an EMBL/GenBank/DDBJ whole genome shotgun (WGS) entry which is preliminary data.</text>
</comment>
<reference evidence="1 2" key="1">
    <citation type="submission" date="2014-07" db="EMBL/GenBank/DDBJ databases">
        <title>Expanding our view of genomic diversity in Candidatus Accumulibacter clades.</title>
        <authorList>
            <person name="Skennerton C.T."/>
            <person name="Barr J.J."/>
            <person name="Slater F.R."/>
            <person name="Bond P.L."/>
            <person name="Tyson G.W."/>
        </authorList>
    </citation>
    <scope>NUCLEOTIDE SEQUENCE [LARGE SCALE GENOMIC DNA]</scope>
    <source>
        <strain evidence="2">SK-01</strain>
    </source>
</reference>
<proteinExistence type="predicted"/>
<evidence type="ECO:0000313" key="2">
    <source>
        <dbReference type="Proteomes" id="UP000019812"/>
    </source>
</evidence>
<dbReference type="RefSeq" id="WP_273704191.1">
    <property type="nucleotide sequence ID" value="NZ_JDSS02000052.1"/>
</dbReference>
<name>A0A084XUB6_9PROT</name>
<dbReference type="EMBL" id="JDSS02000052">
    <property type="protein sequence ID" value="KFB66060.1"/>
    <property type="molecule type" value="Genomic_DNA"/>
</dbReference>
<evidence type="ECO:0000313" key="1">
    <source>
        <dbReference type="EMBL" id="KFB66060.1"/>
    </source>
</evidence>
<gene>
    <name evidence="1" type="ORF">CAPSK01_004663</name>
</gene>